<keyword evidence="4" id="KW-1185">Reference proteome</keyword>
<proteinExistence type="predicted"/>
<name>A0A9R1CVT8_9EURY</name>
<reference evidence="3" key="1">
    <citation type="journal article" date="2023" name="Front. Microbiol.">
        <title>Genomic-based phylogenetic and metabolic analyses of the genus Natronomonas, and description of Natronomonas aquatica sp. nov.</title>
        <authorList>
            <person name="Garcia-Roldan A."/>
            <person name="Duran-Viseras A."/>
            <person name="de la Haba R.R."/>
            <person name="Corral P."/>
            <person name="Sanchez-Porro C."/>
            <person name="Ventosa A."/>
        </authorList>
    </citation>
    <scope>NUCLEOTIDE SEQUENCE</scope>
    <source>
        <strain evidence="3">F2-12</strain>
    </source>
</reference>
<evidence type="ECO:0000313" key="3">
    <source>
        <dbReference type="EMBL" id="MCQ4334426.1"/>
    </source>
</evidence>
<evidence type="ECO:0000259" key="2">
    <source>
        <dbReference type="Pfam" id="PF26481"/>
    </source>
</evidence>
<protein>
    <submittedName>
        <fullName evidence="3">DNA-binding protein</fullName>
    </submittedName>
</protein>
<sequence length="170" mass="19468">MPDEPDDLAEAINRAEDAFSGQLGRPDYEEGLDPDEHDADVIQLRKACRLLDACRLLRDHDGYHTSVIEMSFAAIERTLEFYALAASNDTIDDFREGHDRAYDRGAELNLVTEETALRLKQLYRDNRAAAYYRDTVAATQQADAMFELAVIIHDYIKDFARVSHECRCRH</sequence>
<organism evidence="3 4">
    <name type="scientific">Natronomonas aquatica</name>
    <dbReference type="NCBI Taxonomy" id="2841590"/>
    <lineage>
        <taxon>Archaea</taxon>
        <taxon>Methanobacteriati</taxon>
        <taxon>Methanobacteriota</taxon>
        <taxon>Stenosarchaea group</taxon>
        <taxon>Halobacteria</taxon>
        <taxon>Halobacteriales</taxon>
        <taxon>Natronomonadaceae</taxon>
        <taxon>Natronomonas</taxon>
    </lineage>
</organism>
<gene>
    <name evidence="3" type="ORF">KM295_13260</name>
</gene>
<feature type="domain" description="DUF8154" evidence="2">
    <location>
        <begin position="4"/>
        <end position="168"/>
    </location>
</feature>
<dbReference type="InterPro" id="IPR058467">
    <property type="entry name" value="DUF8154"/>
</dbReference>
<evidence type="ECO:0000256" key="1">
    <source>
        <dbReference type="SAM" id="MobiDB-lite"/>
    </source>
</evidence>
<feature type="region of interest" description="Disordered" evidence="1">
    <location>
        <begin position="15"/>
        <end position="35"/>
    </location>
</feature>
<dbReference type="Pfam" id="PF26481">
    <property type="entry name" value="DUF8154"/>
    <property type="match status" value="1"/>
</dbReference>
<accession>A0A9R1CVT8</accession>
<evidence type="ECO:0000313" key="4">
    <source>
        <dbReference type="Proteomes" id="UP001139494"/>
    </source>
</evidence>
<dbReference type="GO" id="GO:0003677">
    <property type="term" value="F:DNA binding"/>
    <property type="evidence" value="ECO:0007669"/>
    <property type="project" value="UniProtKB-KW"/>
</dbReference>
<dbReference type="AlphaFoldDB" id="A0A9R1CVT8"/>
<keyword evidence="3" id="KW-0238">DNA-binding</keyword>
<comment type="caution">
    <text evidence="3">The sequence shown here is derived from an EMBL/GenBank/DDBJ whole genome shotgun (WGS) entry which is preliminary data.</text>
</comment>
<dbReference type="RefSeq" id="WP_256030464.1">
    <property type="nucleotide sequence ID" value="NZ_JAHLKM010000025.1"/>
</dbReference>
<dbReference type="Proteomes" id="UP001139494">
    <property type="component" value="Unassembled WGS sequence"/>
</dbReference>
<dbReference type="EMBL" id="JAHLKM010000025">
    <property type="protein sequence ID" value="MCQ4334426.1"/>
    <property type="molecule type" value="Genomic_DNA"/>
</dbReference>